<dbReference type="EMBL" id="FUKP01000073">
    <property type="protein sequence ID" value="SJN37388.1"/>
    <property type="molecule type" value="Genomic_DNA"/>
</dbReference>
<dbReference type="Proteomes" id="UP000297477">
    <property type="component" value="Unassembled WGS sequence"/>
</dbReference>
<dbReference type="RefSeq" id="WP_067189639.1">
    <property type="nucleotide sequence ID" value="NZ_FUKP01000073.1"/>
</dbReference>
<dbReference type="Proteomes" id="UP000196230">
    <property type="component" value="Unassembled WGS sequence"/>
</dbReference>
<keyword evidence="1" id="KW-1133">Transmembrane helix</keyword>
<accession>A0A1R4JZK1</accession>
<feature type="transmembrane region" description="Helical" evidence="1">
    <location>
        <begin position="51"/>
        <end position="69"/>
    </location>
</feature>
<reference evidence="3 5" key="2">
    <citation type="submission" date="2019-03" db="EMBL/GenBank/DDBJ databases">
        <title>Reclassification of Micrococcus aloeverae and Micrococcus yunnanensis as later heterotypic synonyms of Micrococcus luteus.</title>
        <authorList>
            <person name="Huang C.-H."/>
        </authorList>
    </citation>
    <scope>NUCLEOTIDE SEQUENCE [LARGE SCALE GENOMIC DNA]</scope>
    <source>
        <strain evidence="3 5">BCRC 12151</strain>
    </source>
</reference>
<organism evidence="2 4">
    <name type="scientific">Micrococcus lylae</name>
    <dbReference type="NCBI Taxonomy" id="1273"/>
    <lineage>
        <taxon>Bacteria</taxon>
        <taxon>Bacillati</taxon>
        <taxon>Actinomycetota</taxon>
        <taxon>Actinomycetes</taxon>
        <taxon>Micrococcales</taxon>
        <taxon>Micrococcaceae</taxon>
        <taxon>Micrococcus</taxon>
    </lineage>
</organism>
<evidence type="ECO:0000313" key="3">
    <source>
        <dbReference type="EMBL" id="TFH99071.1"/>
    </source>
</evidence>
<keyword evidence="5" id="KW-1185">Reference proteome</keyword>
<evidence type="ECO:0000313" key="5">
    <source>
        <dbReference type="Proteomes" id="UP000297477"/>
    </source>
</evidence>
<keyword evidence="1" id="KW-0472">Membrane</keyword>
<proteinExistence type="predicted"/>
<evidence type="ECO:0000256" key="1">
    <source>
        <dbReference type="SAM" id="Phobius"/>
    </source>
</evidence>
<dbReference type="Pfam" id="PF14019">
    <property type="entry name" value="DUF4235"/>
    <property type="match status" value="1"/>
</dbReference>
<feature type="transmembrane region" description="Helical" evidence="1">
    <location>
        <begin position="12"/>
        <end position="31"/>
    </location>
</feature>
<dbReference type="InterPro" id="IPR025329">
    <property type="entry name" value="DUF4235"/>
</dbReference>
<evidence type="ECO:0000313" key="4">
    <source>
        <dbReference type="Proteomes" id="UP000196230"/>
    </source>
</evidence>
<reference evidence="2 4" key="1">
    <citation type="submission" date="2017-02" db="EMBL/GenBank/DDBJ databases">
        <authorList>
            <person name="Peterson S.W."/>
        </authorList>
    </citation>
    <scope>NUCLEOTIDE SEQUENCE [LARGE SCALE GENOMIC DNA]</scope>
    <source>
        <strain evidence="2 4">2B3F</strain>
    </source>
</reference>
<dbReference type="AlphaFoldDB" id="A0A1R4JZK1"/>
<gene>
    <name evidence="3" type="ORF">E4A49_06560</name>
    <name evidence="2" type="ORF">FM125_11560</name>
</gene>
<dbReference type="EMBL" id="SPKT01000011">
    <property type="protein sequence ID" value="TFH99071.1"/>
    <property type="molecule type" value="Genomic_DNA"/>
</dbReference>
<name>A0A1R4JZK1_9MICC</name>
<sequence length="92" mass="9586">MNTVLQKLLATGITIAGGMVGSQLVTTGWRLATGHEAPRDATDDELPLVEALSFAFISAGISALIKVAGQRGAGTAMRRFEAKTAKSIDNEV</sequence>
<evidence type="ECO:0000313" key="2">
    <source>
        <dbReference type="EMBL" id="SJN37388.1"/>
    </source>
</evidence>
<dbReference type="OrthoDB" id="3268522at2"/>
<keyword evidence="1" id="KW-0812">Transmembrane</keyword>
<protein>
    <submittedName>
        <fullName evidence="3">DUF4235 domain-containing protein</fullName>
    </submittedName>
</protein>